<dbReference type="AlphaFoldDB" id="A0A4T0WUU1"/>
<feature type="transmembrane region" description="Helical" evidence="9">
    <location>
        <begin position="348"/>
        <end position="370"/>
    </location>
</feature>
<feature type="compositionally biased region" description="Basic and acidic residues" evidence="8">
    <location>
        <begin position="9"/>
        <end position="21"/>
    </location>
</feature>
<keyword evidence="3 7" id="KW-0813">Transport</keyword>
<feature type="transmembrane region" description="Helical" evidence="9">
    <location>
        <begin position="188"/>
        <end position="208"/>
    </location>
</feature>
<evidence type="ECO:0000256" key="2">
    <source>
        <dbReference type="ARBA" id="ARBA00010992"/>
    </source>
</evidence>
<feature type="region of interest" description="Disordered" evidence="8">
    <location>
        <begin position="1"/>
        <end position="21"/>
    </location>
</feature>
<dbReference type="FunFam" id="1.20.1250.20:FF:000078">
    <property type="entry name" value="MFS maltose transporter, putative"/>
    <property type="match status" value="1"/>
</dbReference>
<dbReference type="SUPFAM" id="SSF103473">
    <property type="entry name" value="MFS general substrate transporter"/>
    <property type="match status" value="1"/>
</dbReference>
<evidence type="ECO:0000256" key="9">
    <source>
        <dbReference type="SAM" id="Phobius"/>
    </source>
</evidence>
<feature type="transmembrane region" description="Helical" evidence="9">
    <location>
        <begin position="445"/>
        <end position="467"/>
    </location>
</feature>
<evidence type="ECO:0000256" key="5">
    <source>
        <dbReference type="ARBA" id="ARBA00022989"/>
    </source>
</evidence>
<feature type="transmembrane region" description="Helical" evidence="9">
    <location>
        <begin position="311"/>
        <end position="328"/>
    </location>
</feature>
<dbReference type="InterPro" id="IPR050360">
    <property type="entry name" value="MFS_Sugar_Transporters"/>
</dbReference>
<protein>
    <recommendedName>
        <fullName evidence="10">Major facilitator superfamily (MFS) profile domain-containing protein</fullName>
    </recommendedName>
</protein>
<feature type="transmembrane region" description="Helical" evidence="9">
    <location>
        <begin position="228"/>
        <end position="249"/>
    </location>
</feature>
<evidence type="ECO:0000259" key="10">
    <source>
        <dbReference type="PROSITE" id="PS50850"/>
    </source>
</evidence>
<evidence type="ECO:0000256" key="6">
    <source>
        <dbReference type="ARBA" id="ARBA00023136"/>
    </source>
</evidence>
<reference evidence="11 12" key="1">
    <citation type="journal article" date="2019" name="Front. Genet.">
        <title>Whole-Genome Sequencing of the Opportunistic Yeast Pathogen Candida inconspicua Uncovers Its Hybrid Origin.</title>
        <authorList>
            <person name="Mixao V."/>
            <person name="Hansen A.P."/>
            <person name="Saus E."/>
            <person name="Boekhout T."/>
            <person name="Lass-Florl C."/>
            <person name="Gabaldon T."/>
        </authorList>
    </citation>
    <scope>NUCLEOTIDE SEQUENCE [LARGE SCALE GENOMIC DNA]</scope>
    <source>
        <strain evidence="11 12">CBS 180</strain>
    </source>
</reference>
<feature type="transmembrane region" description="Helical" evidence="9">
    <location>
        <begin position="155"/>
        <end position="176"/>
    </location>
</feature>
<sequence length="545" mass="60653">MTESITNTSEEKRNSNEHEKEVYETFQESEPLILVEKEIGVWEAVVNYPKEIFWCAVFCLGVVMAGYDGQIIAGFYALPAFKERFGEVTSDGTKEITAPWQTALGMGSPIGQVIGTLCVAWPLEMFGRKLTYAVVNVGCIALIFMQFFAPSLGVLTAGEILAGILWGCMVLIGPLYASEVAQIKLRGILTAMTNLSFVIGQFIANGAADGFATNATEWAYKVPFAIQWAWPVIILCFLPFAPESPYWLVRHNRFDDARAAIRQIASKSVSDDIIDERLKLVIETDKLEQEMEQTTSYRDIFKGSNLKRTEICCVVYSLQVFSGVPFAMNYSTYFFELAGFDPRKAFDLSLGSTAIGFVATCCSGISLSYIGRRPLYLGGFTFTTILLFVIGFLDIPSDYLERPSLSRAQAALMLIWSFAYQLTVGPLCFVYNGEIPSTKLRSKTIAFATAVQAIIFIGATVALPYMLNPENGNLRGKTGFVFGGFSFIFMAWAFFRLPETRNRSFEELDVMFHRKVPARKFASYDIEVDGKTLQVITSPTEKTSV</sequence>
<comment type="subcellular location">
    <subcellularLocation>
        <location evidence="1">Membrane</location>
        <topology evidence="1">Multi-pass membrane protein</topology>
    </subcellularLocation>
</comment>
<evidence type="ECO:0000313" key="11">
    <source>
        <dbReference type="EMBL" id="TID13182.1"/>
    </source>
</evidence>
<feature type="transmembrane region" description="Helical" evidence="9">
    <location>
        <begin position="375"/>
        <end position="393"/>
    </location>
</feature>
<keyword evidence="6 9" id="KW-0472">Membrane</keyword>
<dbReference type="InterPro" id="IPR005828">
    <property type="entry name" value="MFS_sugar_transport-like"/>
</dbReference>
<proteinExistence type="inferred from homology"/>
<evidence type="ECO:0000256" key="7">
    <source>
        <dbReference type="RuleBase" id="RU003346"/>
    </source>
</evidence>
<dbReference type="PANTHER" id="PTHR48022:SF83">
    <property type="entry name" value="MAJOR FACILITATOR SUPERFAMILY (MFS) PROFILE DOMAIN-CONTAINING PROTEIN"/>
    <property type="match status" value="1"/>
</dbReference>
<dbReference type="InterPro" id="IPR003663">
    <property type="entry name" value="Sugar/inositol_transpt"/>
</dbReference>
<dbReference type="InterPro" id="IPR005829">
    <property type="entry name" value="Sugar_transporter_CS"/>
</dbReference>
<name>A0A4T0WUU1_9ASCO</name>
<comment type="similarity">
    <text evidence="2 7">Belongs to the major facilitator superfamily. Sugar transporter (TC 2.A.1.1) family.</text>
</comment>
<comment type="caution">
    <text evidence="11">The sequence shown here is derived from an EMBL/GenBank/DDBJ whole genome shotgun (WGS) entry which is preliminary data.</text>
</comment>
<feature type="transmembrane region" description="Helical" evidence="9">
    <location>
        <begin position="130"/>
        <end position="149"/>
    </location>
</feature>
<feature type="transmembrane region" description="Helical" evidence="9">
    <location>
        <begin position="479"/>
        <end position="495"/>
    </location>
</feature>
<accession>A0A4T0WUU1</accession>
<dbReference type="PROSITE" id="PS50850">
    <property type="entry name" value="MFS"/>
    <property type="match status" value="1"/>
</dbReference>
<dbReference type="PROSITE" id="PS00217">
    <property type="entry name" value="SUGAR_TRANSPORT_2"/>
    <property type="match status" value="1"/>
</dbReference>
<dbReference type="InterPro" id="IPR020846">
    <property type="entry name" value="MFS_dom"/>
</dbReference>
<feature type="transmembrane region" description="Helical" evidence="9">
    <location>
        <begin position="52"/>
        <end position="78"/>
    </location>
</feature>
<gene>
    <name evidence="11" type="ORF">CANINC_005038</name>
</gene>
<evidence type="ECO:0000313" key="12">
    <source>
        <dbReference type="Proteomes" id="UP000307173"/>
    </source>
</evidence>
<dbReference type="NCBIfam" id="TIGR00879">
    <property type="entry name" value="SP"/>
    <property type="match status" value="1"/>
</dbReference>
<keyword evidence="5 9" id="KW-1133">Transmembrane helix</keyword>
<dbReference type="Gene3D" id="1.20.1250.20">
    <property type="entry name" value="MFS general substrate transporter like domains"/>
    <property type="match status" value="1"/>
</dbReference>
<feature type="domain" description="Major facilitator superfamily (MFS) profile" evidence="10">
    <location>
        <begin position="54"/>
        <end position="501"/>
    </location>
</feature>
<organism evidence="11 12">
    <name type="scientific">Pichia inconspicua</name>
    <dbReference type="NCBI Taxonomy" id="52247"/>
    <lineage>
        <taxon>Eukaryota</taxon>
        <taxon>Fungi</taxon>
        <taxon>Dikarya</taxon>
        <taxon>Ascomycota</taxon>
        <taxon>Saccharomycotina</taxon>
        <taxon>Pichiomycetes</taxon>
        <taxon>Pichiales</taxon>
        <taxon>Pichiaceae</taxon>
        <taxon>Pichia</taxon>
    </lineage>
</organism>
<dbReference type="GO" id="GO:0016020">
    <property type="term" value="C:membrane"/>
    <property type="evidence" value="ECO:0007669"/>
    <property type="project" value="UniProtKB-SubCell"/>
</dbReference>
<evidence type="ECO:0000256" key="3">
    <source>
        <dbReference type="ARBA" id="ARBA00022448"/>
    </source>
</evidence>
<dbReference type="OrthoDB" id="6612291at2759"/>
<evidence type="ECO:0000256" key="8">
    <source>
        <dbReference type="SAM" id="MobiDB-lite"/>
    </source>
</evidence>
<dbReference type="Proteomes" id="UP000307173">
    <property type="component" value="Unassembled WGS sequence"/>
</dbReference>
<dbReference type="Pfam" id="PF00083">
    <property type="entry name" value="Sugar_tr"/>
    <property type="match status" value="1"/>
</dbReference>
<keyword evidence="4 9" id="KW-0812">Transmembrane</keyword>
<dbReference type="InterPro" id="IPR036259">
    <property type="entry name" value="MFS_trans_sf"/>
</dbReference>
<dbReference type="STRING" id="52247.A0A4T0WUU1"/>
<feature type="transmembrane region" description="Helical" evidence="9">
    <location>
        <begin position="98"/>
        <end position="123"/>
    </location>
</feature>
<dbReference type="GO" id="GO:0005351">
    <property type="term" value="F:carbohydrate:proton symporter activity"/>
    <property type="evidence" value="ECO:0007669"/>
    <property type="project" value="TreeGrafter"/>
</dbReference>
<feature type="transmembrane region" description="Helical" evidence="9">
    <location>
        <begin position="413"/>
        <end position="433"/>
    </location>
</feature>
<dbReference type="EMBL" id="SELW01000681">
    <property type="protein sequence ID" value="TID13182.1"/>
    <property type="molecule type" value="Genomic_DNA"/>
</dbReference>
<evidence type="ECO:0000256" key="1">
    <source>
        <dbReference type="ARBA" id="ARBA00004141"/>
    </source>
</evidence>
<keyword evidence="12" id="KW-1185">Reference proteome</keyword>
<dbReference type="PANTHER" id="PTHR48022">
    <property type="entry name" value="PLASTIDIC GLUCOSE TRANSPORTER 4"/>
    <property type="match status" value="1"/>
</dbReference>
<evidence type="ECO:0000256" key="4">
    <source>
        <dbReference type="ARBA" id="ARBA00022692"/>
    </source>
</evidence>